<dbReference type="EMBL" id="CABPSC010000013">
    <property type="protein sequence ID" value="VVE24229.1"/>
    <property type="molecule type" value="Genomic_DNA"/>
</dbReference>
<dbReference type="Proteomes" id="UP000367825">
    <property type="component" value="Unassembled WGS sequence"/>
</dbReference>
<dbReference type="CDD" id="cd03385">
    <property type="entry name" value="PAP2_BcrC_like"/>
    <property type="match status" value="1"/>
</dbReference>
<dbReference type="InterPro" id="IPR036938">
    <property type="entry name" value="PAP2/HPO_sf"/>
</dbReference>
<name>A0A5E4WK29_9BURK</name>
<dbReference type="Gene3D" id="1.20.144.10">
    <property type="entry name" value="Phosphatidic acid phosphatase type 2/haloperoxidase"/>
    <property type="match status" value="1"/>
</dbReference>
<feature type="transmembrane region" description="Helical" evidence="1">
    <location>
        <begin position="70"/>
        <end position="94"/>
    </location>
</feature>
<evidence type="ECO:0000256" key="1">
    <source>
        <dbReference type="SAM" id="Phobius"/>
    </source>
</evidence>
<feature type="transmembrane region" description="Helical" evidence="1">
    <location>
        <begin position="175"/>
        <end position="192"/>
    </location>
</feature>
<dbReference type="GO" id="GO:0005886">
    <property type="term" value="C:plasma membrane"/>
    <property type="evidence" value="ECO:0007669"/>
    <property type="project" value="InterPro"/>
</dbReference>
<protein>
    <submittedName>
        <fullName evidence="3">Undecaprenyl-diphosphatase</fullName>
    </submittedName>
</protein>
<feature type="transmembrane region" description="Helical" evidence="1">
    <location>
        <begin position="144"/>
        <end position="163"/>
    </location>
</feature>
<feature type="domain" description="Phosphatidic acid phosphatase type 2/haloperoxidase" evidence="2">
    <location>
        <begin position="102"/>
        <end position="213"/>
    </location>
</feature>
<gene>
    <name evidence="3" type="ORF">PNO31109_03292</name>
</gene>
<dbReference type="InterPro" id="IPR000326">
    <property type="entry name" value="PAP2/HPO"/>
</dbReference>
<evidence type="ECO:0000259" key="2">
    <source>
        <dbReference type="SMART" id="SM00014"/>
    </source>
</evidence>
<dbReference type="InterPro" id="IPR033879">
    <property type="entry name" value="UPP_Pase"/>
</dbReference>
<sequence>MRGDSVRICHVFVINRLPAAVDTPASRVKPHAAGRYCGPAAGIAPELMESLNRAVFLAINASPNVSEGELAIAVFLAKYLILLLPAGLVTLWLAGGRDREGAVHGLLGVALVLLINFVIGRAWFEPRPFVVGLGTNLLAHAPTSAFPSNHASIMFTSAFVLMGTVARTPRMLGKLVLLCALPVCWARVYLGVHWPIDMLGGLCVSIVAALVMRTGAARETSRIAAAVLEGVYRRLLAWPIARGWLRR</sequence>
<evidence type="ECO:0000313" key="4">
    <source>
        <dbReference type="Proteomes" id="UP000367825"/>
    </source>
</evidence>
<dbReference type="RefSeq" id="WP_150556544.1">
    <property type="nucleotide sequence ID" value="NZ_JABVYB010000008.1"/>
</dbReference>
<keyword evidence="4" id="KW-1185">Reference proteome</keyword>
<organism evidence="3 4">
    <name type="scientific">Pandoraea nosoerga</name>
    <dbReference type="NCBI Taxonomy" id="2508296"/>
    <lineage>
        <taxon>Bacteria</taxon>
        <taxon>Pseudomonadati</taxon>
        <taxon>Pseudomonadota</taxon>
        <taxon>Betaproteobacteria</taxon>
        <taxon>Burkholderiales</taxon>
        <taxon>Burkholderiaceae</taxon>
        <taxon>Pandoraea</taxon>
    </lineage>
</organism>
<evidence type="ECO:0000313" key="3">
    <source>
        <dbReference type="EMBL" id="VVE24229.1"/>
    </source>
</evidence>
<dbReference type="PANTHER" id="PTHR14969">
    <property type="entry name" value="SPHINGOSINE-1-PHOSPHATE PHOSPHOHYDROLASE"/>
    <property type="match status" value="1"/>
</dbReference>
<feature type="transmembrane region" description="Helical" evidence="1">
    <location>
        <begin position="106"/>
        <end position="124"/>
    </location>
</feature>
<dbReference type="PANTHER" id="PTHR14969:SF13">
    <property type="entry name" value="AT30094P"/>
    <property type="match status" value="1"/>
</dbReference>
<dbReference type="OrthoDB" id="9801622at2"/>
<dbReference type="GO" id="GO:0050380">
    <property type="term" value="F:undecaprenyl-diphosphatase activity"/>
    <property type="evidence" value="ECO:0007669"/>
    <property type="project" value="InterPro"/>
</dbReference>
<feature type="transmembrane region" description="Helical" evidence="1">
    <location>
        <begin position="198"/>
        <end position="216"/>
    </location>
</feature>
<keyword evidence="1" id="KW-1133">Transmembrane helix</keyword>
<dbReference type="AlphaFoldDB" id="A0A5E4WK29"/>
<dbReference type="SMART" id="SM00014">
    <property type="entry name" value="acidPPc"/>
    <property type="match status" value="1"/>
</dbReference>
<reference evidence="3 4" key="1">
    <citation type="submission" date="2019-08" db="EMBL/GenBank/DDBJ databases">
        <authorList>
            <person name="Peeters C."/>
        </authorList>
    </citation>
    <scope>NUCLEOTIDE SEQUENCE [LARGE SCALE GENOMIC DNA]</scope>
    <source>
        <strain evidence="3 4">LMG 31109</strain>
    </source>
</reference>
<keyword evidence="1" id="KW-0812">Transmembrane</keyword>
<proteinExistence type="predicted"/>
<dbReference type="SUPFAM" id="SSF48317">
    <property type="entry name" value="Acid phosphatase/Vanadium-dependent haloperoxidase"/>
    <property type="match status" value="1"/>
</dbReference>
<keyword evidence="1" id="KW-0472">Membrane</keyword>
<dbReference type="Pfam" id="PF01569">
    <property type="entry name" value="PAP2"/>
    <property type="match status" value="1"/>
</dbReference>
<accession>A0A5E4WK29</accession>